<evidence type="ECO:0000313" key="7">
    <source>
        <dbReference type="EMBL" id="KAG0721914.1"/>
    </source>
</evidence>
<proteinExistence type="inferred from homology"/>
<sequence>MSYLQGRVENNDSLASWASCTKKRELVWKFVPVVQPGNEEHVHHILFFECYVPNSDTHFEQWLEGRGTQCYSANMPVSWHYCKSMVIGWAIGGKGEMFPLNAGFPVGEEHGGATYFMMETHYDNPNMRRGVVDSSGLRIFYTEKLREHDAGLLMVGHGVVPQHIVPPKQQRFISAGFCDSSCTKQSLPVGGVSVFQGVLHSHLLGASLVLRHIRNGQELPVILQDMKYDFNYQSTRVLKEEIRLLPGDTLLTECYYDSSNRTMPTFGGFGTKEEMCLAFIGYYPRVNLFSCTSKPQLKDILAPLGIEKVIMDQKSKGNPNAGPSGTRKASSQKMKPIVISNFLRNIRITAPQKYLNMSLYDVLHDERTWRDPTVTDSFQQMTTSGVHEAKCYTRSDKPSKVEKLVPYPSFRTLRQKPDQCALAKCGHPFQQETQHILLAESPFLARNPTYTSSRVTFLARNPTYTSSRVILPSKKPNIYF</sequence>
<dbReference type="GO" id="GO:0006589">
    <property type="term" value="P:octopamine biosynthetic process"/>
    <property type="evidence" value="ECO:0007669"/>
    <property type="project" value="TreeGrafter"/>
</dbReference>
<comment type="similarity">
    <text evidence="1">Belongs to the copper type II ascorbate-dependent monooxygenase family.</text>
</comment>
<dbReference type="Gene3D" id="2.60.120.310">
    <property type="entry name" value="Copper type II, ascorbate-dependent monooxygenase, N-terminal domain"/>
    <property type="match status" value="1"/>
</dbReference>
<gene>
    <name evidence="7" type="ORF">GWK47_045447</name>
</gene>
<dbReference type="InterPro" id="IPR014784">
    <property type="entry name" value="Cu2_ascorb_mOase-like_C"/>
</dbReference>
<evidence type="ECO:0000259" key="5">
    <source>
        <dbReference type="Pfam" id="PF01082"/>
    </source>
</evidence>
<dbReference type="InterPro" id="IPR008977">
    <property type="entry name" value="PHM/PNGase_F_dom_sf"/>
</dbReference>
<feature type="compositionally biased region" description="Polar residues" evidence="4">
    <location>
        <begin position="316"/>
        <end position="332"/>
    </location>
</feature>
<name>A0A8J4YFG7_CHIOP</name>
<feature type="region of interest" description="Disordered" evidence="4">
    <location>
        <begin position="313"/>
        <end position="332"/>
    </location>
</feature>
<reference evidence="7" key="1">
    <citation type="submission" date="2020-07" db="EMBL/GenBank/DDBJ databases">
        <title>The High-quality genome of the commercially important snow crab, Chionoecetes opilio.</title>
        <authorList>
            <person name="Jeong J.-H."/>
            <person name="Ryu S."/>
        </authorList>
    </citation>
    <scope>NUCLEOTIDE SEQUENCE</scope>
    <source>
        <strain evidence="7">MADBK_172401_WGS</strain>
        <tissue evidence="7">Digestive gland</tissue>
    </source>
</reference>
<dbReference type="EMBL" id="JACEEZ010010276">
    <property type="protein sequence ID" value="KAG0721914.1"/>
    <property type="molecule type" value="Genomic_DNA"/>
</dbReference>
<keyword evidence="3" id="KW-0325">Glycoprotein</keyword>
<dbReference type="AlphaFoldDB" id="A0A8J4YFG7"/>
<evidence type="ECO:0000256" key="2">
    <source>
        <dbReference type="ARBA" id="ARBA00023157"/>
    </source>
</evidence>
<dbReference type="Pfam" id="PF03712">
    <property type="entry name" value="Cu2_monoox_C"/>
    <property type="match status" value="1"/>
</dbReference>
<evidence type="ECO:0000313" key="8">
    <source>
        <dbReference type="Proteomes" id="UP000770661"/>
    </source>
</evidence>
<dbReference type="InterPro" id="IPR036939">
    <property type="entry name" value="Cu2_ascorb_mOase_N_sf"/>
</dbReference>
<keyword evidence="8" id="KW-1185">Reference proteome</keyword>
<dbReference type="SUPFAM" id="SSF49742">
    <property type="entry name" value="PHM/PNGase F"/>
    <property type="match status" value="2"/>
</dbReference>
<dbReference type="GO" id="GO:0005615">
    <property type="term" value="C:extracellular space"/>
    <property type="evidence" value="ECO:0007669"/>
    <property type="project" value="TreeGrafter"/>
</dbReference>
<feature type="domain" description="Copper type II ascorbate-dependent monooxygenase N-terminal" evidence="5">
    <location>
        <begin position="22"/>
        <end position="127"/>
    </location>
</feature>
<evidence type="ECO:0000259" key="6">
    <source>
        <dbReference type="Pfam" id="PF03712"/>
    </source>
</evidence>
<dbReference type="GO" id="GO:0004500">
    <property type="term" value="F:dopamine beta-monooxygenase activity"/>
    <property type="evidence" value="ECO:0007669"/>
    <property type="project" value="InterPro"/>
</dbReference>
<dbReference type="GO" id="GO:0042420">
    <property type="term" value="P:dopamine catabolic process"/>
    <property type="evidence" value="ECO:0007669"/>
    <property type="project" value="TreeGrafter"/>
</dbReference>
<dbReference type="GO" id="GO:0030667">
    <property type="term" value="C:secretory granule membrane"/>
    <property type="evidence" value="ECO:0007669"/>
    <property type="project" value="TreeGrafter"/>
</dbReference>
<dbReference type="GO" id="GO:0042421">
    <property type="term" value="P:norepinephrine biosynthetic process"/>
    <property type="evidence" value="ECO:0007669"/>
    <property type="project" value="TreeGrafter"/>
</dbReference>
<evidence type="ECO:0000256" key="3">
    <source>
        <dbReference type="ARBA" id="ARBA00023180"/>
    </source>
</evidence>
<accession>A0A8J4YFG7</accession>
<dbReference type="PANTHER" id="PTHR10157:SF23">
    <property type="entry name" value="MOXD1 HOMOLOG 1"/>
    <property type="match status" value="1"/>
</dbReference>
<dbReference type="InterPro" id="IPR000323">
    <property type="entry name" value="Cu2_ascorb_mOase_N"/>
</dbReference>
<protein>
    <submittedName>
        <fullName evidence="7">MOXD1 1</fullName>
    </submittedName>
</protein>
<keyword evidence="2" id="KW-1015">Disulfide bond</keyword>
<dbReference type="GO" id="GO:0005507">
    <property type="term" value="F:copper ion binding"/>
    <property type="evidence" value="ECO:0007669"/>
    <property type="project" value="InterPro"/>
</dbReference>
<dbReference type="InterPro" id="IPR000945">
    <property type="entry name" value="DBH-like"/>
</dbReference>
<organism evidence="7 8">
    <name type="scientific">Chionoecetes opilio</name>
    <name type="common">Atlantic snow crab</name>
    <name type="synonym">Cancer opilio</name>
    <dbReference type="NCBI Taxonomy" id="41210"/>
    <lineage>
        <taxon>Eukaryota</taxon>
        <taxon>Metazoa</taxon>
        <taxon>Ecdysozoa</taxon>
        <taxon>Arthropoda</taxon>
        <taxon>Crustacea</taxon>
        <taxon>Multicrustacea</taxon>
        <taxon>Malacostraca</taxon>
        <taxon>Eumalacostraca</taxon>
        <taxon>Eucarida</taxon>
        <taxon>Decapoda</taxon>
        <taxon>Pleocyemata</taxon>
        <taxon>Brachyura</taxon>
        <taxon>Eubrachyura</taxon>
        <taxon>Majoidea</taxon>
        <taxon>Majidae</taxon>
        <taxon>Chionoecetes</taxon>
    </lineage>
</organism>
<dbReference type="InterPro" id="IPR024548">
    <property type="entry name" value="Cu2_monoox_C"/>
</dbReference>
<dbReference type="FunFam" id="2.60.120.230:FF:000001">
    <property type="entry name" value="Monooxygenase, DBH-like 1"/>
    <property type="match status" value="1"/>
</dbReference>
<dbReference type="PANTHER" id="PTHR10157">
    <property type="entry name" value="DOPAMINE BETA HYDROXYLASE RELATED"/>
    <property type="match status" value="1"/>
</dbReference>
<dbReference type="Gene3D" id="2.60.120.230">
    <property type="match status" value="1"/>
</dbReference>
<comment type="caution">
    <text evidence="7">The sequence shown here is derived from an EMBL/GenBank/DDBJ whole genome shotgun (WGS) entry which is preliminary data.</text>
</comment>
<feature type="domain" description="Copper type II ascorbate-dependent monooxygenase C-terminal" evidence="6">
    <location>
        <begin position="149"/>
        <end position="294"/>
    </location>
</feature>
<dbReference type="OrthoDB" id="10003276at2759"/>
<dbReference type="Proteomes" id="UP000770661">
    <property type="component" value="Unassembled WGS sequence"/>
</dbReference>
<evidence type="ECO:0000256" key="1">
    <source>
        <dbReference type="ARBA" id="ARBA00010676"/>
    </source>
</evidence>
<dbReference type="Pfam" id="PF01082">
    <property type="entry name" value="Cu2_monooxygen"/>
    <property type="match status" value="1"/>
</dbReference>
<evidence type="ECO:0000256" key="4">
    <source>
        <dbReference type="SAM" id="MobiDB-lite"/>
    </source>
</evidence>